<keyword evidence="2" id="KW-1185">Reference proteome</keyword>
<reference evidence="1 2" key="1">
    <citation type="journal article" date="2012" name="BMC Genomics">
        <title>Genomic basis of broad host range and environmental adaptability of Rhizobium tropici CIAT 899 and Rhizobium sp. PRF 81 which are used in inoculants for common bean (Phaseolus vulgaris L.).</title>
        <authorList>
            <person name="Ormeno-Orrillo E."/>
            <person name="Menna P."/>
            <person name="Almeida L.G."/>
            <person name="Ollero F.J."/>
            <person name="Nicolas M.F."/>
            <person name="Pains Rodrigues E."/>
            <person name="Shigueyoshi Nakatani A."/>
            <person name="Silva Batista J.S."/>
            <person name="Oliveira Chueire L.M."/>
            <person name="Souza R.C."/>
            <person name="Ribeiro Vasconcelos A.T."/>
            <person name="Megias M."/>
            <person name="Hungria M."/>
            <person name="Martinez-Romero E."/>
        </authorList>
    </citation>
    <scope>NUCLEOTIDE SEQUENCE [LARGE SCALE GENOMIC DNA]</scope>
    <source>
        <strain evidence="1 2">PRF 81</strain>
    </source>
</reference>
<evidence type="ECO:0000313" key="2">
    <source>
        <dbReference type="Proteomes" id="UP000012429"/>
    </source>
</evidence>
<dbReference type="EMBL" id="AQHN01000054">
    <property type="protein sequence ID" value="ENN88148.1"/>
    <property type="molecule type" value="Genomic_DNA"/>
</dbReference>
<dbReference type="AlphaFoldDB" id="N6UDA1"/>
<accession>N6UDA1</accession>
<comment type="caution">
    <text evidence="1">The sequence shown here is derived from an EMBL/GenBank/DDBJ whole genome shotgun (WGS) entry which is preliminary data.</text>
</comment>
<protein>
    <submittedName>
        <fullName evidence="1">Uncharacterized protein</fullName>
    </submittedName>
</protein>
<organism evidence="1 2">
    <name type="scientific">Rhizobium freirei PRF 81</name>
    <dbReference type="NCBI Taxonomy" id="363754"/>
    <lineage>
        <taxon>Bacteria</taxon>
        <taxon>Pseudomonadati</taxon>
        <taxon>Pseudomonadota</taxon>
        <taxon>Alphaproteobacteria</taxon>
        <taxon>Hyphomicrobiales</taxon>
        <taxon>Rhizobiaceae</taxon>
        <taxon>Rhizobium/Agrobacterium group</taxon>
        <taxon>Rhizobium</taxon>
    </lineage>
</organism>
<evidence type="ECO:0000313" key="1">
    <source>
        <dbReference type="EMBL" id="ENN88148.1"/>
    </source>
</evidence>
<name>N6UDA1_9HYPH</name>
<dbReference type="Proteomes" id="UP000012429">
    <property type="component" value="Unassembled WGS sequence"/>
</dbReference>
<gene>
    <name evidence="1" type="ORF">RHSP_39433</name>
</gene>
<sequence>MQAVHQGGDPDRGVDAENFTCRLIAPVEDNGEVEFVPLQGCKIGGGVVAGNGHLHSRMPYREGGKRRREYGLAVFLGNSDPYRSVERFGADRRGRLVQKLDNPLRIGQQLISRPGQHRSTSISLEKRLADRLLKAPDLGADGGLSAPDALCGDGKVERLAYDEKRPEQIAFDGFAHEPPQIFLIATISTIRLPDVKYRRTQMVFDSYLILRVLSNDLPASGPLRSNRRLREGCHSCGDRNAGLELQRHLCAASDYRHLDGDRLAIAVRRRVPVYPELLSRRRVFVAPVEFGLSPCRSGDDCLPDHQPGVLHRRSLYDHGRKRDHDLCDCAIHRRFPQLDHAEGARCEANLDCRRHLPDRRGRHRRLIDRRRHRCWRSAGARHDGHLRAHHRHPAYGRQRADPAFEHRQRLPHIRDFRSFRIHGLARYP</sequence>
<proteinExistence type="predicted"/>